<evidence type="ECO:0000313" key="1">
    <source>
        <dbReference type="EMBL" id="GIY84674.1"/>
    </source>
</evidence>
<dbReference type="InterPro" id="IPR013783">
    <property type="entry name" value="Ig-like_fold"/>
</dbReference>
<gene>
    <name evidence="1" type="ORF">CDAR_466431</name>
</gene>
<name>A0AAV4WS75_9ARAC</name>
<dbReference type="Gene3D" id="2.60.40.10">
    <property type="entry name" value="Immunoglobulins"/>
    <property type="match status" value="1"/>
</dbReference>
<comment type="caution">
    <text evidence="1">The sequence shown here is derived from an EMBL/GenBank/DDBJ whole genome shotgun (WGS) entry which is preliminary data.</text>
</comment>
<protein>
    <submittedName>
        <fullName evidence="1">Uncharacterized protein</fullName>
    </submittedName>
</protein>
<evidence type="ECO:0000313" key="2">
    <source>
        <dbReference type="Proteomes" id="UP001054837"/>
    </source>
</evidence>
<dbReference type="AlphaFoldDB" id="A0AAV4WS75"/>
<keyword evidence="2" id="KW-1185">Reference proteome</keyword>
<proteinExistence type="predicted"/>
<sequence>MFKSSDQSKTISLIREVYEVSVQDSTVPIKNTALIRCHVPSSVSSYVQVSAWLTDDGLTILAHDDHEDMRLMSVTVLWNGLHDP</sequence>
<organism evidence="1 2">
    <name type="scientific">Caerostris darwini</name>
    <dbReference type="NCBI Taxonomy" id="1538125"/>
    <lineage>
        <taxon>Eukaryota</taxon>
        <taxon>Metazoa</taxon>
        <taxon>Ecdysozoa</taxon>
        <taxon>Arthropoda</taxon>
        <taxon>Chelicerata</taxon>
        <taxon>Arachnida</taxon>
        <taxon>Araneae</taxon>
        <taxon>Araneomorphae</taxon>
        <taxon>Entelegynae</taxon>
        <taxon>Araneoidea</taxon>
        <taxon>Araneidae</taxon>
        <taxon>Caerostris</taxon>
    </lineage>
</organism>
<accession>A0AAV4WS75</accession>
<dbReference type="EMBL" id="BPLQ01014945">
    <property type="protein sequence ID" value="GIY84674.1"/>
    <property type="molecule type" value="Genomic_DNA"/>
</dbReference>
<reference evidence="1 2" key="1">
    <citation type="submission" date="2021-06" db="EMBL/GenBank/DDBJ databases">
        <title>Caerostris darwini draft genome.</title>
        <authorList>
            <person name="Kono N."/>
            <person name="Arakawa K."/>
        </authorList>
    </citation>
    <scope>NUCLEOTIDE SEQUENCE [LARGE SCALE GENOMIC DNA]</scope>
</reference>
<dbReference type="Proteomes" id="UP001054837">
    <property type="component" value="Unassembled WGS sequence"/>
</dbReference>